<evidence type="ECO:0000256" key="2">
    <source>
        <dbReference type="ARBA" id="ARBA00005988"/>
    </source>
</evidence>
<dbReference type="Gene3D" id="2.60.40.3120">
    <property type="match status" value="1"/>
</dbReference>
<dbReference type="InterPro" id="IPR000834">
    <property type="entry name" value="Peptidase_M14"/>
</dbReference>
<dbReference type="EMBL" id="HBUE01123756">
    <property type="protein sequence ID" value="CAG6493557.1"/>
    <property type="molecule type" value="Transcribed_RNA"/>
</dbReference>
<dbReference type="Gene3D" id="3.40.630.10">
    <property type="entry name" value="Zn peptidases"/>
    <property type="match status" value="2"/>
</dbReference>
<feature type="compositionally biased region" description="Gly residues" evidence="4">
    <location>
        <begin position="1328"/>
        <end position="1337"/>
    </location>
</feature>
<name>A0A8D8G219_CULPI</name>
<feature type="compositionally biased region" description="Low complexity" evidence="4">
    <location>
        <begin position="1338"/>
        <end position="1373"/>
    </location>
</feature>
<dbReference type="PANTHER" id="PTHR12756:SF12">
    <property type="entry name" value="CYTOSOLIC CARBOXYPEPTIDASE-LIKE PROTEIN 5"/>
    <property type="match status" value="1"/>
</dbReference>
<evidence type="ECO:0000259" key="5">
    <source>
        <dbReference type="PROSITE" id="PS52035"/>
    </source>
</evidence>
<feature type="compositionally biased region" description="Low complexity" evidence="4">
    <location>
        <begin position="778"/>
        <end position="787"/>
    </location>
</feature>
<dbReference type="GO" id="GO:0004181">
    <property type="term" value="F:metallocarboxypeptidase activity"/>
    <property type="evidence" value="ECO:0007669"/>
    <property type="project" value="InterPro"/>
</dbReference>
<feature type="region of interest" description="Disordered" evidence="4">
    <location>
        <begin position="968"/>
        <end position="989"/>
    </location>
</feature>
<dbReference type="InterPro" id="IPR050821">
    <property type="entry name" value="Cytosolic_carboxypeptidase"/>
</dbReference>
<feature type="compositionally biased region" description="Polar residues" evidence="4">
    <location>
        <begin position="788"/>
        <end position="798"/>
    </location>
</feature>
<dbReference type="SUPFAM" id="SSF53187">
    <property type="entry name" value="Zn-dependent exopeptidases"/>
    <property type="match status" value="2"/>
</dbReference>
<accession>A0A8D8G219</accession>
<sequence>MVDNFVCAGYTFYSKFDSGNLGRVELVRCCEGLNIIGNNVSSTSPAVPPPSSVPAAPAVVAASIPPPANRASSPPALVPAEPPAVAALHHPPSSAAAAAALFVEVEFNLWTRPDCAGTPYENQNRTWFYFAVTGGRPNQIVKFNVMNLNKQAKLFSQGMHPVMKVGPGGRWERIKDKPSYAIANDVFFISFLHRAPESPETRTYYAFTFPFTYNELLEQLGNFDKRFGRHPFDMHQIAVEVAQRYDSSAAAGPVEVVSAPLVTGSKKGKLAKVAKTIERSGPESFDDTARDGSGMEDAGVVLPKEQDPVKPLDSAELASAMSIDDNNTSESMQQITNLVNKVKIELPQQSAESSKGKLLFLQRMLKTPTLDDEARATNLDQRDDIYYYRELLTHSVEHRRVELLTVTSFHGVQPEREPRLRNLFPDERTPRCHTFKNKKIVFISSRVHPGETPASFVLNGFLSVLLDRKSIVAITLRRMYVFKIIPFLNPDGVYNGLYRSDTRGHNLNRVYLTPNIETQPSIYASRKLIRYFHLGTDEPEPYELEQEKKAALLKSSADTSTEEFIQQHSTLEEKPPTLAEEQQPTPTADPGPSSPSAVKKDSESTEENTPSTSDSGFGEGQPNLSKSSTISDSSSTLTLLASVDPLVMSLVPTVASSEPPKDPEPKPEPETSTIATNEEVLPPPKVFTEQLIPDLLPVVTESQGATSVVAPVQAGLTRPVRSASNLSTASSMASQTVQKKITAKVDTGRKGSLKSATMNKPNLIATTPNTLKMKDFGVGQAGQQQQQPSSALAVTGTKTAKKSSSSSLHHKRAEGKMRPQTPQMYSHFRSHRNEFLNPACQKNLNISLDYLAQLDEKNDKVIYEEKSNMFLYIDLHGHASKKGVFMYGNHLPSTIEAIECMLLPRLMSVNSLHFHYDACNFSERNMYYKGKRDGLSKEGSGRVAIYKCSGLIKSYTLECNYNTGKSVNQLPPRGKEGSTNKVQSPVPPKYTPAVFEEVGRALGPSILDLTNSNPASRLPNSEFRTLQGLRNTLRIEIERGSSKARVTNKVPKTHSKRLSNQSSSSLDVAKENALQWESGPAVGICGPALGAAGVAAAAAVVGSGSPTGAGSSGEPLGGNGNSCSATSSGGRQFLKGGVGAGVSGKTHSGKISRKGVGVGGKGFGKKDAVKKTKILCESGVAVGAVVAAGGKKLQELMRAKDQHQVPRKKIKVSPPHQPQLSTVDGFDLCFKSTGLSATSLPNFLAAPPSLGELPLSKKVKSEAKLLEECLDCDDSLDAPCCSYSSSLPSTTAAVATTKLIATYSPAGSPGSDIGVPSSPPSSGSGCSSSGGGVGGSNVDGTSSAGSKAGKISKFSKATSAKSKLGKSSDGSGKLLKKKRSLKTDSNLKRKKTRVKPALT</sequence>
<feature type="region of interest" description="Disordered" evidence="4">
    <location>
        <begin position="1044"/>
        <end position="1064"/>
    </location>
</feature>
<feature type="compositionally biased region" description="Polar residues" evidence="4">
    <location>
        <begin position="556"/>
        <end position="569"/>
    </location>
</feature>
<comment type="similarity">
    <text evidence="2 3">Belongs to the peptidase M14 family.</text>
</comment>
<protein>
    <submittedName>
        <fullName evidence="6">Cytosolic carboxypeptidase-like protein 5</fullName>
    </submittedName>
</protein>
<feature type="region of interest" description="Disordered" evidence="4">
    <location>
        <begin position="778"/>
        <end position="820"/>
    </location>
</feature>
<organism evidence="6">
    <name type="scientific">Culex pipiens</name>
    <name type="common">House mosquito</name>
    <dbReference type="NCBI Taxonomy" id="7175"/>
    <lineage>
        <taxon>Eukaryota</taxon>
        <taxon>Metazoa</taxon>
        <taxon>Ecdysozoa</taxon>
        <taxon>Arthropoda</taxon>
        <taxon>Hexapoda</taxon>
        <taxon>Insecta</taxon>
        <taxon>Pterygota</taxon>
        <taxon>Neoptera</taxon>
        <taxon>Endopterygota</taxon>
        <taxon>Diptera</taxon>
        <taxon>Nematocera</taxon>
        <taxon>Culicoidea</taxon>
        <taxon>Culicidae</taxon>
        <taxon>Culicinae</taxon>
        <taxon>Culicini</taxon>
        <taxon>Culex</taxon>
        <taxon>Culex</taxon>
    </lineage>
</organism>
<feature type="region of interest" description="Disordered" evidence="4">
    <location>
        <begin position="654"/>
        <end position="680"/>
    </location>
</feature>
<feature type="compositionally biased region" description="Low complexity" evidence="4">
    <location>
        <begin position="1307"/>
        <end position="1327"/>
    </location>
</feature>
<dbReference type="PROSITE" id="PS52035">
    <property type="entry name" value="PEPTIDASE_M14"/>
    <property type="match status" value="1"/>
</dbReference>
<feature type="compositionally biased region" description="Low complexity" evidence="4">
    <location>
        <begin position="624"/>
        <end position="633"/>
    </location>
</feature>
<evidence type="ECO:0000256" key="3">
    <source>
        <dbReference type="PROSITE-ProRule" id="PRU01379"/>
    </source>
</evidence>
<feature type="region of interest" description="Disordered" evidence="4">
    <location>
        <begin position="546"/>
        <end position="633"/>
    </location>
</feature>
<proteinExistence type="inferred from homology"/>
<evidence type="ECO:0000256" key="1">
    <source>
        <dbReference type="ARBA" id="ARBA00001947"/>
    </source>
</evidence>
<keyword evidence="6" id="KW-0645">Protease</keyword>
<feature type="compositionally biased region" description="Polar residues" evidence="4">
    <location>
        <begin position="754"/>
        <end position="765"/>
    </location>
</feature>
<dbReference type="Pfam" id="PF00246">
    <property type="entry name" value="Peptidase_M14"/>
    <property type="match status" value="1"/>
</dbReference>
<feature type="active site" description="Proton donor/acceptor" evidence="3">
    <location>
        <position position="958"/>
    </location>
</feature>
<comment type="cofactor">
    <cofactor evidence="1">
        <name>Zn(2+)</name>
        <dbReference type="ChEBI" id="CHEBI:29105"/>
    </cofactor>
</comment>
<dbReference type="GO" id="GO:0006508">
    <property type="term" value="P:proteolysis"/>
    <property type="evidence" value="ECO:0007669"/>
    <property type="project" value="InterPro"/>
</dbReference>
<reference evidence="6" key="1">
    <citation type="submission" date="2021-05" db="EMBL/GenBank/DDBJ databases">
        <authorList>
            <person name="Alioto T."/>
            <person name="Alioto T."/>
            <person name="Gomez Garrido J."/>
        </authorList>
    </citation>
    <scope>NUCLEOTIDE SEQUENCE</scope>
</reference>
<feature type="compositionally biased region" description="Basic residues" evidence="4">
    <location>
        <begin position="1388"/>
        <end position="1399"/>
    </location>
</feature>
<feature type="domain" description="Peptidase M14" evidence="5">
    <location>
        <begin position="363"/>
        <end position="1010"/>
    </location>
</feature>
<keyword evidence="6" id="KW-0121">Carboxypeptidase</keyword>
<feature type="region of interest" description="Disordered" evidence="4">
    <location>
        <begin position="1307"/>
        <end position="1399"/>
    </location>
</feature>
<feature type="region of interest" description="Disordered" evidence="4">
    <location>
        <begin position="746"/>
        <end position="765"/>
    </location>
</feature>
<feature type="compositionally biased region" description="Gly residues" evidence="4">
    <location>
        <begin position="1105"/>
        <end position="1120"/>
    </location>
</feature>
<dbReference type="PANTHER" id="PTHR12756">
    <property type="entry name" value="CYTOSOLIC CARBOXYPEPTIDASE"/>
    <property type="match status" value="1"/>
</dbReference>
<feature type="region of interest" description="Disordered" evidence="4">
    <location>
        <begin position="1103"/>
        <end position="1128"/>
    </location>
</feature>
<dbReference type="GO" id="GO:0008270">
    <property type="term" value="F:zinc ion binding"/>
    <property type="evidence" value="ECO:0007669"/>
    <property type="project" value="InterPro"/>
</dbReference>
<feature type="compositionally biased region" description="Basic and acidic residues" evidence="4">
    <location>
        <begin position="659"/>
        <end position="669"/>
    </location>
</feature>
<evidence type="ECO:0000313" key="6">
    <source>
        <dbReference type="EMBL" id="CAG6493557.1"/>
    </source>
</evidence>
<evidence type="ECO:0000256" key="4">
    <source>
        <dbReference type="SAM" id="MobiDB-lite"/>
    </source>
</evidence>
<keyword evidence="6" id="KW-0378">Hydrolase</keyword>